<evidence type="ECO:0000313" key="1">
    <source>
        <dbReference type="EMBL" id="KAH6939800.1"/>
    </source>
</evidence>
<gene>
    <name evidence="1" type="ORF">HPB50_021622</name>
</gene>
<organism evidence="1 2">
    <name type="scientific">Hyalomma asiaticum</name>
    <name type="common">Tick</name>
    <dbReference type="NCBI Taxonomy" id="266040"/>
    <lineage>
        <taxon>Eukaryota</taxon>
        <taxon>Metazoa</taxon>
        <taxon>Ecdysozoa</taxon>
        <taxon>Arthropoda</taxon>
        <taxon>Chelicerata</taxon>
        <taxon>Arachnida</taxon>
        <taxon>Acari</taxon>
        <taxon>Parasitiformes</taxon>
        <taxon>Ixodida</taxon>
        <taxon>Ixodoidea</taxon>
        <taxon>Ixodidae</taxon>
        <taxon>Hyalomminae</taxon>
        <taxon>Hyalomma</taxon>
    </lineage>
</organism>
<accession>A0ACB7SYT2</accession>
<reference evidence="1" key="1">
    <citation type="submission" date="2020-05" db="EMBL/GenBank/DDBJ databases">
        <title>Large-scale comparative analyses of tick genomes elucidate their genetic diversity and vector capacities.</title>
        <authorList>
            <person name="Jia N."/>
            <person name="Wang J."/>
            <person name="Shi W."/>
            <person name="Du L."/>
            <person name="Sun Y."/>
            <person name="Zhan W."/>
            <person name="Jiang J."/>
            <person name="Wang Q."/>
            <person name="Zhang B."/>
            <person name="Ji P."/>
            <person name="Sakyi L.B."/>
            <person name="Cui X."/>
            <person name="Yuan T."/>
            <person name="Jiang B."/>
            <person name="Yang W."/>
            <person name="Lam T.T.-Y."/>
            <person name="Chang Q."/>
            <person name="Ding S."/>
            <person name="Wang X."/>
            <person name="Zhu J."/>
            <person name="Ruan X."/>
            <person name="Zhao L."/>
            <person name="Wei J."/>
            <person name="Que T."/>
            <person name="Du C."/>
            <person name="Cheng J."/>
            <person name="Dai P."/>
            <person name="Han X."/>
            <person name="Huang E."/>
            <person name="Gao Y."/>
            <person name="Liu J."/>
            <person name="Shao H."/>
            <person name="Ye R."/>
            <person name="Li L."/>
            <person name="Wei W."/>
            <person name="Wang X."/>
            <person name="Wang C."/>
            <person name="Yang T."/>
            <person name="Huo Q."/>
            <person name="Li W."/>
            <person name="Guo W."/>
            <person name="Chen H."/>
            <person name="Zhou L."/>
            <person name="Ni X."/>
            <person name="Tian J."/>
            <person name="Zhou Y."/>
            <person name="Sheng Y."/>
            <person name="Liu T."/>
            <person name="Pan Y."/>
            <person name="Xia L."/>
            <person name="Li J."/>
            <person name="Zhao F."/>
            <person name="Cao W."/>
        </authorList>
    </citation>
    <scope>NUCLEOTIDE SEQUENCE</scope>
    <source>
        <strain evidence="1">Hyas-2018</strain>
    </source>
</reference>
<protein>
    <submittedName>
        <fullName evidence="1">Uncharacterized protein</fullName>
    </submittedName>
</protein>
<dbReference type="Proteomes" id="UP000821845">
    <property type="component" value="Chromosome 2"/>
</dbReference>
<dbReference type="EMBL" id="CM023482">
    <property type="protein sequence ID" value="KAH6939800.1"/>
    <property type="molecule type" value="Genomic_DNA"/>
</dbReference>
<keyword evidence="2" id="KW-1185">Reference proteome</keyword>
<comment type="caution">
    <text evidence="1">The sequence shown here is derived from an EMBL/GenBank/DDBJ whole genome shotgun (WGS) entry which is preliminary data.</text>
</comment>
<proteinExistence type="predicted"/>
<name>A0ACB7SYT2_HYAAI</name>
<sequence length="86" mass="9279">MVVGPKIEYRRRASYSRARVTRRGSGCPRGEQLAWSARAESTTHRSNAEEIGGSGSNGGSSASQTTNTITREHGTLFANAERPLTQ</sequence>
<evidence type="ECO:0000313" key="2">
    <source>
        <dbReference type="Proteomes" id="UP000821845"/>
    </source>
</evidence>